<protein>
    <submittedName>
        <fullName evidence="2">Uncharacterized protein</fullName>
    </submittedName>
</protein>
<comment type="caution">
    <text evidence="2">The sequence shown here is derived from an EMBL/GenBank/DDBJ whole genome shotgun (WGS) entry which is preliminary data.</text>
</comment>
<sequence>MVAHTLAQAPLWFAPLAAGVLAVGLSVGGIVSTRWGARLSWAGFGATLLMVALIVRSGSGLA</sequence>
<organism evidence="2 3">
    <name type="scientific">Polymorphobacter multimanifer</name>
    <dbReference type="NCBI Taxonomy" id="1070431"/>
    <lineage>
        <taxon>Bacteria</taxon>
        <taxon>Pseudomonadati</taxon>
        <taxon>Pseudomonadota</taxon>
        <taxon>Alphaproteobacteria</taxon>
        <taxon>Sphingomonadales</taxon>
        <taxon>Sphingosinicellaceae</taxon>
        <taxon>Polymorphobacter</taxon>
    </lineage>
</organism>
<reference evidence="2 3" key="1">
    <citation type="submission" date="2020-08" db="EMBL/GenBank/DDBJ databases">
        <title>Genomic Encyclopedia of Type Strains, Phase IV (KMG-IV): sequencing the most valuable type-strain genomes for metagenomic binning, comparative biology and taxonomic classification.</title>
        <authorList>
            <person name="Goeker M."/>
        </authorList>
    </citation>
    <scope>NUCLEOTIDE SEQUENCE [LARGE SCALE GENOMIC DNA]</scope>
    <source>
        <strain evidence="2 3">DSM 102189</strain>
    </source>
</reference>
<keyword evidence="1" id="KW-1133">Transmembrane helix</keyword>
<keyword evidence="1" id="KW-0472">Membrane</keyword>
<evidence type="ECO:0000313" key="2">
    <source>
        <dbReference type="EMBL" id="MBB6228325.1"/>
    </source>
</evidence>
<gene>
    <name evidence="2" type="ORF">FHS79_002510</name>
</gene>
<accession>A0A841LET8</accession>
<feature type="transmembrane region" description="Helical" evidence="1">
    <location>
        <begin position="39"/>
        <end position="59"/>
    </location>
</feature>
<dbReference type="Proteomes" id="UP000538147">
    <property type="component" value="Unassembled WGS sequence"/>
</dbReference>
<dbReference type="RefSeq" id="WP_184200461.1">
    <property type="nucleotide sequence ID" value="NZ_BMOX01000045.1"/>
</dbReference>
<dbReference type="EMBL" id="JACIIV010000018">
    <property type="protein sequence ID" value="MBB6228325.1"/>
    <property type="molecule type" value="Genomic_DNA"/>
</dbReference>
<name>A0A841LET8_9SPHN</name>
<keyword evidence="1" id="KW-0812">Transmembrane</keyword>
<evidence type="ECO:0000256" key="1">
    <source>
        <dbReference type="SAM" id="Phobius"/>
    </source>
</evidence>
<proteinExistence type="predicted"/>
<keyword evidence="3" id="KW-1185">Reference proteome</keyword>
<dbReference type="AlphaFoldDB" id="A0A841LET8"/>
<feature type="transmembrane region" description="Helical" evidence="1">
    <location>
        <begin position="12"/>
        <end position="32"/>
    </location>
</feature>
<evidence type="ECO:0000313" key="3">
    <source>
        <dbReference type="Proteomes" id="UP000538147"/>
    </source>
</evidence>